<dbReference type="Pfam" id="PF00067">
    <property type="entry name" value="p450"/>
    <property type="match status" value="2"/>
</dbReference>
<dbReference type="PANTHER" id="PTHR47944:SF4">
    <property type="entry name" value="OS09G0441700 PROTEIN"/>
    <property type="match status" value="1"/>
</dbReference>
<dbReference type="Proteomes" id="UP000886520">
    <property type="component" value="Chromosome 13"/>
</dbReference>
<dbReference type="CDD" id="cd20618">
    <property type="entry name" value="CYP71_clan"/>
    <property type="match status" value="1"/>
</dbReference>
<reference evidence="9" key="1">
    <citation type="submission" date="2021-01" db="EMBL/GenBank/DDBJ databases">
        <title>Adiantum capillus-veneris genome.</title>
        <authorList>
            <person name="Fang Y."/>
            <person name="Liao Q."/>
        </authorList>
    </citation>
    <scope>NUCLEOTIDE SEQUENCE</scope>
    <source>
        <strain evidence="9">H3</strain>
        <tissue evidence="9">Leaf</tissue>
    </source>
</reference>
<dbReference type="InterPro" id="IPR001128">
    <property type="entry name" value="Cyt_P450"/>
</dbReference>
<feature type="binding site" description="axial binding residue" evidence="6">
    <location>
        <position position="423"/>
    </location>
    <ligand>
        <name>heme</name>
        <dbReference type="ChEBI" id="CHEBI:30413"/>
    </ligand>
    <ligandPart>
        <name>Fe</name>
        <dbReference type="ChEBI" id="CHEBI:18248"/>
    </ligandPart>
</feature>
<keyword evidence="8" id="KW-0472">Membrane</keyword>
<keyword evidence="5 6" id="KW-0408">Iron</keyword>
<evidence type="ECO:0000256" key="3">
    <source>
        <dbReference type="ARBA" id="ARBA00022723"/>
    </source>
</evidence>
<evidence type="ECO:0000313" key="10">
    <source>
        <dbReference type="Proteomes" id="UP000886520"/>
    </source>
</evidence>
<dbReference type="PRINTS" id="PR00463">
    <property type="entry name" value="EP450I"/>
</dbReference>
<keyword evidence="8" id="KW-0812">Transmembrane</keyword>
<evidence type="ECO:0000256" key="4">
    <source>
        <dbReference type="ARBA" id="ARBA00023002"/>
    </source>
</evidence>
<dbReference type="GO" id="GO:0020037">
    <property type="term" value="F:heme binding"/>
    <property type="evidence" value="ECO:0007669"/>
    <property type="project" value="InterPro"/>
</dbReference>
<keyword evidence="4 7" id="KW-0560">Oxidoreductase</keyword>
<dbReference type="GO" id="GO:0004497">
    <property type="term" value="F:monooxygenase activity"/>
    <property type="evidence" value="ECO:0007669"/>
    <property type="project" value="UniProtKB-KW"/>
</dbReference>
<dbReference type="InterPro" id="IPR017972">
    <property type="entry name" value="Cyt_P450_CS"/>
</dbReference>
<evidence type="ECO:0000256" key="1">
    <source>
        <dbReference type="ARBA" id="ARBA00010617"/>
    </source>
</evidence>
<dbReference type="PRINTS" id="PR00385">
    <property type="entry name" value="P450"/>
</dbReference>
<sequence length="456" mass="51247">MELHSFNNTLILQLFLLVLTAALLLSWWVLLVDGHHIIAPPDLPPGQSSAISTSSSASSLSHLSSTYGPLMGLRLGSVRAVVASSPQMAKEILQTHDLTFCHRPRVAAAVHMFFNCGDIASSPDNGPVWKLMRQLCATELFTAKRLASFRHTREEEVRRMVRAVVEMGEEGKRAVELRRAVVAATNNIVCRMAMGKRVGEFRMGRGEQQDVVQSLVKELMRLLGVFYVGEPCLWWLDPYGYVKQMKATDSAGGDRGEKARKKKSRSVRITDDNIMGIILDLFTGGSDSSSITIEWALADLISNEQVMHKLRKEIDNLVGNERLITESDIENLPYLALVVKESMRLHLVAPLLIPHESCKECQIGEYKIPAKTRAYINTWAIGHDPLLWEMPLRFWLERFENKNFDLYGKNFELLPFGVGRRGCLGWALALLNVHLMLATLVQGLNFFLGTFNDQDQ</sequence>
<dbReference type="OrthoDB" id="2789670at2759"/>
<dbReference type="GO" id="GO:0016705">
    <property type="term" value="F:oxidoreductase activity, acting on paired donors, with incorporation or reduction of molecular oxygen"/>
    <property type="evidence" value="ECO:0007669"/>
    <property type="project" value="InterPro"/>
</dbReference>
<dbReference type="SUPFAM" id="SSF48264">
    <property type="entry name" value="Cytochrome P450"/>
    <property type="match status" value="1"/>
</dbReference>
<dbReference type="PANTHER" id="PTHR47944">
    <property type="entry name" value="CYTOCHROME P450 98A9"/>
    <property type="match status" value="1"/>
</dbReference>
<keyword evidence="3 6" id="KW-0479">Metal-binding</keyword>
<organism evidence="9 10">
    <name type="scientific">Adiantum capillus-veneris</name>
    <name type="common">Maidenhair fern</name>
    <dbReference type="NCBI Taxonomy" id="13818"/>
    <lineage>
        <taxon>Eukaryota</taxon>
        <taxon>Viridiplantae</taxon>
        <taxon>Streptophyta</taxon>
        <taxon>Embryophyta</taxon>
        <taxon>Tracheophyta</taxon>
        <taxon>Polypodiopsida</taxon>
        <taxon>Polypodiidae</taxon>
        <taxon>Polypodiales</taxon>
        <taxon>Pteridineae</taxon>
        <taxon>Pteridaceae</taxon>
        <taxon>Vittarioideae</taxon>
        <taxon>Adiantum</taxon>
    </lineage>
</organism>
<dbReference type="EMBL" id="JABFUD020000013">
    <property type="protein sequence ID" value="KAI5071522.1"/>
    <property type="molecule type" value="Genomic_DNA"/>
</dbReference>
<dbReference type="PROSITE" id="PS00086">
    <property type="entry name" value="CYTOCHROME_P450"/>
    <property type="match status" value="1"/>
</dbReference>
<evidence type="ECO:0000256" key="8">
    <source>
        <dbReference type="SAM" id="Phobius"/>
    </source>
</evidence>
<keyword evidence="7" id="KW-0503">Monooxygenase</keyword>
<comment type="similarity">
    <text evidence="1 7">Belongs to the cytochrome P450 family.</text>
</comment>
<dbReference type="InterPro" id="IPR036396">
    <property type="entry name" value="Cyt_P450_sf"/>
</dbReference>
<dbReference type="AlphaFoldDB" id="A0A9D4UPM7"/>
<dbReference type="GO" id="GO:0005506">
    <property type="term" value="F:iron ion binding"/>
    <property type="evidence" value="ECO:0007669"/>
    <property type="project" value="InterPro"/>
</dbReference>
<keyword evidence="10" id="KW-1185">Reference proteome</keyword>
<comment type="caution">
    <text evidence="9">The sequence shown here is derived from an EMBL/GenBank/DDBJ whole genome shotgun (WGS) entry which is preliminary data.</text>
</comment>
<dbReference type="GO" id="GO:0044550">
    <property type="term" value="P:secondary metabolite biosynthetic process"/>
    <property type="evidence" value="ECO:0007669"/>
    <property type="project" value="UniProtKB-ARBA"/>
</dbReference>
<keyword evidence="8" id="KW-1133">Transmembrane helix</keyword>
<evidence type="ECO:0000313" key="9">
    <source>
        <dbReference type="EMBL" id="KAI5071522.1"/>
    </source>
</evidence>
<feature type="transmembrane region" description="Helical" evidence="8">
    <location>
        <begin position="424"/>
        <end position="448"/>
    </location>
</feature>
<comment type="cofactor">
    <cofactor evidence="6">
        <name>heme</name>
        <dbReference type="ChEBI" id="CHEBI:30413"/>
    </cofactor>
</comment>
<accession>A0A9D4UPM7</accession>
<protein>
    <recommendedName>
        <fullName evidence="11">Cytochrome P450</fullName>
    </recommendedName>
</protein>
<gene>
    <name evidence="9" type="ORF">GOP47_0013773</name>
</gene>
<dbReference type="InterPro" id="IPR002401">
    <property type="entry name" value="Cyt_P450_E_grp-I"/>
</dbReference>
<proteinExistence type="inferred from homology"/>
<name>A0A9D4UPM7_ADICA</name>
<dbReference type="Gene3D" id="1.10.630.10">
    <property type="entry name" value="Cytochrome P450"/>
    <property type="match status" value="1"/>
</dbReference>
<evidence type="ECO:0008006" key="11">
    <source>
        <dbReference type="Google" id="ProtNLM"/>
    </source>
</evidence>
<evidence type="ECO:0000256" key="2">
    <source>
        <dbReference type="ARBA" id="ARBA00022617"/>
    </source>
</evidence>
<evidence type="ECO:0000256" key="5">
    <source>
        <dbReference type="ARBA" id="ARBA00023004"/>
    </source>
</evidence>
<keyword evidence="2 6" id="KW-0349">Heme</keyword>
<evidence type="ECO:0000256" key="6">
    <source>
        <dbReference type="PIRSR" id="PIRSR602401-1"/>
    </source>
</evidence>
<evidence type="ECO:0000256" key="7">
    <source>
        <dbReference type="RuleBase" id="RU000461"/>
    </source>
</evidence>